<dbReference type="SUPFAM" id="SSF52047">
    <property type="entry name" value="RNI-like"/>
    <property type="match status" value="1"/>
</dbReference>
<evidence type="ECO:0000313" key="3">
    <source>
        <dbReference type="Proteomes" id="UP001314263"/>
    </source>
</evidence>
<reference evidence="2 3" key="1">
    <citation type="submission" date="2023-10" db="EMBL/GenBank/DDBJ databases">
        <authorList>
            <person name="Maclean D."/>
            <person name="Macfadyen A."/>
        </authorList>
    </citation>
    <scope>NUCLEOTIDE SEQUENCE [LARGE SCALE GENOMIC DNA]</scope>
</reference>
<evidence type="ECO:0000256" key="1">
    <source>
        <dbReference type="ARBA" id="ARBA00004430"/>
    </source>
</evidence>
<dbReference type="AlphaFoldDB" id="A0AAV1IHW7"/>
<protein>
    <submittedName>
        <fullName evidence="2">Uncharacterized protein</fullName>
    </submittedName>
</protein>
<keyword evidence="3" id="KW-1185">Reference proteome</keyword>
<dbReference type="InterPro" id="IPR032675">
    <property type="entry name" value="LRR_dom_sf"/>
</dbReference>
<dbReference type="Proteomes" id="UP001314263">
    <property type="component" value="Unassembled WGS sequence"/>
</dbReference>
<organism evidence="2 3">
    <name type="scientific">Coccomyxa viridis</name>
    <dbReference type="NCBI Taxonomy" id="1274662"/>
    <lineage>
        <taxon>Eukaryota</taxon>
        <taxon>Viridiplantae</taxon>
        <taxon>Chlorophyta</taxon>
        <taxon>core chlorophytes</taxon>
        <taxon>Trebouxiophyceae</taxon>
        <taxon>Trebouxiophyceae incertae sedis</taxon>
        <taxon>Coccomyxaceae</taxon>
        <taxon>Coccomyxa</taxon>
    </lineage>
</organism>
<comment type="subcellular location">
    <subcellularLocation>
        <location evidence="1">Cytoplasm</location>
        <location evidence="1">Cytoskeleton</location>
        <location evidence="1">Cilium axoneme</location>
    </subcellularLocation>
</comment>
<accession>A0AAV1IHW7</accession>
<dbReference type="EMBL" id="CAUYUE010000015">
    <property type="protein sequence ID" value="CAK0786842.1"/>
    <property type="molecule type" value="Genomic_DNA"/>
</dbReference>
<dbReference type="Gene3D" id="3.80.10.10">
    <property type="entry name" value="Ribonuclease Inhibitor"/>
    <property type="match status" value="1"/>
</dbReference>
<evidence type="ECO:0000313" key="2">
    <source>
        <dbReference type="EMBL" id="CAK0786842.1"/>
    </source>
</evidence>
<comment type="caution">
    <text evidence="2">The sequence shown here is derived from an EMBL/GenBank/DDBJ whole genome shotgun (WGS) entry which is preliminary data.</text>
</comment>
<sequence>MSDDIAESGPISLLDICTHRVARLLLENTLPQSQVQELPGPDIACKVSEAIERLARLYQFPHFRSQGQHFREPHLQILTCFAPFWPLHYVSLSQVDLLHADLQPLQVLRPQLVHLELASYHETLSWCTGFTALTCLSLRGCSWLQPQGLGMLRGLLSLRALDLSEQYDAVSDEAGPILASLPSLEALNLALTNVGDLLIDALTYSRRLAAWARETSTVLSAEQARWPLSRLKHLGLHKTHVTGECLPHLEHLEGLRFLDARGTAVQRRQLIRLEVRFGLHALRGAVLATSNTAAAPYLVHGQCVCACGTVPDSKDPLYAWGKRSMVRLLKGHRVHGPDMSAQHGMAHAFPPLAPWSAAQHAHSHGQHWRGNQARGTR</sequence>
<name>A0AAV1IHW7_9CHLO</name>
<dbReference type="GO" id="GO:0005930">
    <property type="term" value="C:axoneme"/>
    <property type="evidence" value="ECO:0007669"/>
    <property type="project" value="UniProtKB-SubCell"/>
</dbReference>
<proteinExistence type="predicted"/>
<gene>
    <name evidence="2" type="ORF">CVIRNUC_010056</name>
</gene>